<keyword evidence="4 7" id="KW-0378">Hydrolase</keyword>
<comment type="subunit">
    <text evidence="2">Homodimer.</text>
</comment>
<organism evidence="7">
    <name type="scientific">Marseillevirus LCMAC201</name>
    <dbReference type="NCBI Taxonomy" id="2506605"/>
    <lineage>
        <taxon>Viruses</taxon>
        <taxon>Varidnaviria</taxon>
        <taxon>Bamfordvirae</taxon>
        <taxon>Nucleocytoviricota</taxon>
        <taxon>Megaviricetes</taxon>
        <taxon>Pimascovirales</taxon>
        <taxon>Pimascovirales incertae sedis</taxon>
        <taxon>Marseilleviridae</taxon>
    </lineage>
</organism>
<dbReference type="PANTHER" id="PTHR43434:SF19">
    <property type="entry name" value="PHOSPHONOACETALDEHYDE HYDROLASE"/>
    <property type="match status" value="1"/>
</dbReference>
<keyword evidence="6" id="KW-0704">Schiff base</keyword>
<dbReference type="InterPro" id="IPR023198">
    <property type="entry name" value="PGP-like_dom2"/>
</dbReference>
<evidence type="ECO:0000313" key="7">
    <source>
        <dbReference type="EMBL" id="QBK87520.1"/>
    </source>
</evidence>
<keyword evidence="5" id="KW-0460">Magnesium</keyword>
<dbReference type="Gene3D" id="3.40.50.1000">
    <property type="entry name" value="HAD superfamily/HAD-like"/>
    <property type="match status" value="1"/>
</dbReference>
<gene>
    <name evidence="7" type="ORF">LCMAC201_04310</name>
</gene>
<keyword evidence="3" id="KW-0479">Metal-binding</keyword>
<dbReference type="GO" id="GO:0008967">
    <property type="term" value="F:phosphoglycolate phosphatase activity"/>
    <property type="evidence" value="ECO:0007669"/>
    <property type="project" value="TreeGrafter"/>
</dbReference>
<dbReference type="EMBL" id="MK500355">
    <property type="protein sequence ID" value="QBK87520.1"/>
    <property type="molecule type" value="Genomic_DNA"/>
</dbReference>
<dbReference type="InterPro" id="IPR036412">
    <property type="entry name" value="HAD-like_sf"/>
</dbReference>
<proteinExistence type="predicted"/>
<comment type="cofactor">
    <cofactor evidence="1">
        <name>Mg(2+)</name>
        <dbReference type="ChEBI" id="CHEBI:18420"/>
    </cofactor>
</comment>
<evidence type="ECO:0000256" key="1">
    <source>
        <dbReference type="ARBA" id="ARBA00001946"/>
    </source>
</evidence>
<dbReference type="GO" id="GO:0046872">
    <property type="term" value="F:metal ion binding"/>
    <property type="evidence" value="ECO:0007669"/>
    <property type="project" value="UniProtKB-KW"/>
</dbReference>
<dbReference type="GO" id="GO:0006281">
    <property type="term" value="P:DNA repair"/>
    <property type="evidence" value="ECO:0007669"/>
    <property type="project" value="TreeGrafter"/>
</dbReference>
<protein>
    <submittedName>
        <fullName evidence="7">Haloacid dehalogenase-like hydrolase</fullName>
    </submittedName>
</protein>
<dbReference type="Gene3D" id="1.10.150.240">
    <property type="entry name" value="Putative phosphatase, domain 2"/>
    <property type="match status" value="1"/>
</dbReference>
<dbReference type="InterPro" id="IPR023214">
    <property type="entry name" value="HAD_sf"/>
</dbReference>
<dbReference type="SFLD" id="SFLDS00003">
    <property type="entry name" value="Haloacid_Dehalogenase"/>
    <property type="match status" value="1"/>
</dbReference>
<dbReference type="InterPro" id="IPR041492">
    <property type="entry name" value="HAD_2"/>
</dbReference>
<dbReference type="PANTHER" id="PTHR43434">
    <property type="entry name" value="PHOSPHOGLYCOLATE PHOSPHATASE"/>
    <property type="match status" value="1"/>
</dbReference>
<reference evidence="7" key="1">
    <citation type="journal article" date="2019" name="MBio">
        <title>Virus Genomes from Deep Sea Sediments Expand the Ocean Megavirome and Support Independent Origins of Viral Gigantism.</title>
        <authorList>
            <person name="Backstrom D."/>
            <person name="Yutin N."/>
            <person name="Jorgensen S.L."/>
            <person name="Dharamshi J."/>
            <person name="Homa F."/>
            <person name="Zaremba-Niedwiedzka K."/>
            <person name="Spang A."/>
            <person name="Wolf Y.I."/>
            <person name="Koonin E.V."/>
            <person name="Ettema T.J."/>
        </authorList>
    </citation>
    <scope>NUCLEOTIDE SEQUENCE</scope>
</reference>
<dbReference type="SUPFAM" id="SSF56784">
    <property type="entry name" value="HAD-like"/>
    <property type="match status" value="1"/>
</dbReference>
<name>A0A481YWX1_9VIRU</name>
<evidence type="ECO:0000256" key="3">
    <source>
        <dbReference type="ARBA" id="ARBA00022723"/>
    </source>
</evidence>
<evidence type="ECO:0000256" key="2">
    <source>
        <dbReference type="ARBA" id="ARBA00011738"/>
    </source>
</evidence>
<evidence type="ECO:0000256" key="4">
    <source>
        <dbReference type="ARBA" id="ARBA00022801"/>
    </source>
</evidence>
<evidence type="ECO:0000256" key="5">
    <source>
        <dbReference type="ARBA" id="ARBA00022842"/>
    </source>
</evidence>
<evidence type="ECO:0000256" key="6">
    <source>
        <dbReference type="ARBA" id="ARBA00023270"/>
    </source>
</evidence>
<sequence>MLQLFCRSFSTNAVSSQIRRVRSVITDISGTIGDPLVKAPAVVFVDVFKKFGVPISMEEARKPMGNEKSLHIRRITEDPAVRERWTKRYGREPTRDDVTEMFNHFVPMQLDALNTYGVPIRGAVYACQQLKAMDIYLGLTTGFNREMVDRFLLRNPELAQLLDVTVAADETVRPRPTQHMINRNVELIQALDLEKPDLSNLDLVVKIDDTEMGILEAVNAGCWSIGLSRYSNLMGNFTNDVDQFEKDDPQKYNHCLIQIANQLYHVGADYVVDDITKVPKIIENINRKLAIGLDPPRRSRK</sequence>
<dbReference type="Pfam" id="PF13419">
    <property type="entry name" value="HAD_2"/>
    <property type="match status" value="1"/>
</dbReference>
<accession>A0A481YWX1</accession>
<dbReference type="FunFam" id="1.10.150.240:FF:000006">
    <property type="entry name" value="Phosphonoacetaldehyde hydrolase"/>
    <property type="match status" value="1"/>
</dbReference>
<dbReference type="InterPro" id="IPR050155">
    <property type="entry name" value="HAD-like_hydrolase_sf"/>
</dbReference>
<dbReference type="SFLD" id="SFLDG01129">
    <property type="entry name" value="C1.5:_HAD__Beta-PGM__Phosphata"/>
    <property type="match status" value="1"/>
</dbReference>